<reference evidence="1" key="1">
    <citation type="journal article" date="1995" name="Mol. Biol. Evol.">
        <title>Among-site rate variation and phylogenetic analysis of 12S rRNA in sigmodontine rodents.</title>
        <authorList>
            <person name="Sullivan J."/>
            <person name="Holsinger K.E."/>
            <person name="Simon C."/>
        </authorList>
    </citation>
    <scope>NUCLEOTIDE SEQUENCE</scope>
</reference>
<gene>
    <name evidence="1" type="primary">Cyt b</name>
</gene>
<dbReference type="AlphaFoldDB" id="Q36463"/>
<keyword evidence="1" id="KW-0496">Mitochondrion</keyword>
<dbReference type="PIR" id="S58165">
    <property type="entry name" value="S58165"/>
</dbReference>
<sequence>EKTPTTQNHQRIIYWPTRPIQHLIVMKFRIIT</sequence>
<proteinExistence type="predicted"/>
<geneLocation type="mitochondrion" evidence="1"/>
<name>Q36463_ONYLE</name>
<feature type="non-terminal residue" evidence="1">
    <location>
        <position position="1"/>
    </location>
</feature>
<protein>
    <submittedName>
        <fullName evidence="1">Cytochrome b</fullName>
    </submittedName>
</protein>
<dbReference type="EMBL" id="X89794">
    <property type="protein sequence ID" value="CAA61925.1"/>
    <property type="molecule type" value="Genomic_DNA"/>
</dbReference>
<evidence type="ECO:0000313" key="1">
    <source>
        <dbReference type="EMBL" id="CAA61925.1"/>
    </source>
</evidence>
<accession>Q36463</accession>
<organism evidence="1">
    <name type="scientific">Onychomys leucogaster</name>
    <name type="common">Northern grasshopper mouse</name>
    <dbReference type="NCBI Taxonomy" id="38668"/>
    <lineage>
        <taxon>Eukaryota</taxon>
        <taxon>Metazoa</taxon>
        <taxon>Chordata</taxon>
        <taxon>Craniata</taxon>
        <taxon>Vertebrata</taxon>
        <taxon>Euteleostomi</taxon>
        <taxon>Mammalia</taxon>
        <taxon>Eutheria</taxon>
        <taxon>Euarchontoglires</taxon>
        <taxon>Glires</taxon>
        <taxon>Rodentia</taxon>
        <taxon>Myomorpha</taxon>
        <taxon>Muroidea</taxon>
        <taxon>Cricetidae</taxon>
        <taxon>Neotominae</taxon>
        <taxon>Onychomys</taxon>
    </lineage>
</organism>